<keyword evidence="3 6" id="KW-1015">Disulfide bond</keyword>
<dbReference type="GO" id="GO:0051082">
    <property type="term" value="F:unfolded protein binding"/>
    <property type="evidence" value="ECO:0007669"/>
    <property type="project" value="UniProtKB-UniRule"/>
</dbReference>
<keyword evidence="2 6" id="KW-0862">Zinc</keyword>
<dbReference type="CDD" id="cd00498">
    <property type="entry name" value="Hsp33"/>
    <property type="match status" value="1"/>
</dbReference>
<dbReference type="PIRSF" id="PIRSF005261">
    <property type="entry name" value="Heat_shock_Hsp33"/>
    <property type="match status" value="1"/>
</dbReference>
<comment type="PTM">
    <text evidence="6">Under oxidizing conditions two disulfide bonds are formed involving the reactive cysteines. Under reducing conditions zinc is bound to the reactive cysteines and the protein is inactive.</text>
</comment>
<reference evidence="7 8" key="1">
    <citation type="submission" date="2016-10" db="EMBL/GenBank/DDBJ databases">
        <authorList>
            <person name="de Groot N.N."/>
        </authorList>
    </citation>
    <scope>NUCLEOTIDE SEQUENCE [LARGE SCALE GENOMIC DNA]</scope>
    <source>
        <strain evidence="7 8">DSM 15695</strain>
    </source>
</reference>
<comment type="similarity">
    <text evidence="6">Belongs to the HSP33 family.</text>
</comment>
<evidence type="ECO:0000256" key="4">
    <source>
        <dbReference type="ARBA" id="ARBA00023186"/>
    </source>
</evidence>
<evidence type="ECO:0000256" key="6">
    <source>
        <dbReference type="HAMAP-Rule" id="MF_00117"/>
    </source>
</evidence>
<evidence type="ECO:0000256" key="3">
    <source>
        <dbReference type="ARBA" id="ARBA00023157"/>
    </source>
</evidence>
<dbReference type="Gene3D" id="3.90.1280.10">
    <property type="entry name" value="HSP33 redox switch-like"/>
    <property type="match status" value="1"/>
</dbReference>
<evidence type="ECO:0000313" key="7">
    <source>
        <dbReference type="EMBL" id="SEQ10615.1"/>
    </source>
</evidence>
<evidence type="ECO:0000256" key="5">
    <source>
        <dbReference type="ARBA" id="ARBA00023284"/>
    </source>
</evidence>
<dbReference type="InterPro" id="IPR016153">
    <property type="entry name" value="Heat_shock_Hsp33_N"/>
</dbReference>
<dbReference type="HAMAP" id="MF_00117">
    <property type="entry name" value="HslO"/>
    <property type="match status" value="1"/>
</dbReference>
<sequence length="298" mass="32013">MTDRLSKILAYNKEVRIIVVEASETVRQAAQIHGTWHTATAAFGRTLVATLLLGSNLKDRGQVSVMIEGEGPVGRIVAETDGQGHVRGYLNNPEVALPLNKAGKLDVTGAIGLPGVLSVKKQMAGEKAFVGQVNLISGEQGEDFTYYMAVSEQTPSSIGLSVLVNPDESVQVAGGFMVQVMPDAQEETIQSLETAIESLGQLAPIFESEDPLTELLQILSPQGDYQILDQQEVAFSCPCSKEKFGQALSLLSVEDLQAMIDEDQGAETVCHYCKTAYQFSKEELEAILAHKKAGSADV</sequence>
<dbReference type="Proteomes" id="UP000198833">
    <property type="component" value="Unassembled WGS sequence"/>
</dbReference>
<evidence type="ECO:0000313" key="8">
    <source>
        <dbReference type="Proteomes" id="UP000198833"/>
    </source>
</evidence>
<dbReference type="GO" id="GO:0042026">
    <property type="term" value="P:protein refolding"/>
    <property type="evidence" value="ECO:0007669"/>
    <property type="project" value="TreeGrafter"/>
</dbReference>
<dbReference type="SUPFAM" id="SSF118352">
    <property type="entry name" value="HSP33 redox switch-like"/>
    <property type="match status" value="1"/>
</dbReference>
<dbReference type="EMBL" id="FOEN01000005">
    <property type="protein sequence ID" value="SEQ10615.1"/>
    <property type="molecule type" value="Genomic_DNA"/>
</dbReference>
<dbReference type="AlphaFoldDB" id="A0A1H9DAW1"/>
<feature type="disulfide bond" description="Redox-active" evidence="6">
    <location>
        <begin position="237"/>
        <end position="239"/>
    </location>
</feature>
<dbReference type="PANTHER" id="PTHR30111">
    <property type="entry name" value="33 KDA CHAPERONIN"/>
    <property type="match status" value="1"/>
</dbReference>
<feature type="disulfide bond" description="Redox-active" evidence="6">
    <location>
        <begin position="270"/>
        <end position="273"/>
    </location>
</feature>
<gene>
    <name evidence="6" type="primary">hslO</name>
    <name evidence="7" type="ORF">SAMN04488558_10585</name>
</gene>
<accession>A0A1H9DAW1</accession>
<dbReference type="GO" id="GO:0005737">
    <property type="term" value="C:cytoplasm"/>
    <property type="evidence" value="ECO:0007669"/>
    <property type="project" value="UniProtKB-SubCell"/>
</dbReference>
<dbReference type="Gene3D" id="3.55.30.10">
    <property type="entry name" value="Hsp33 domain"/>
    <property type="match status" value="1"/>
</dbReference>
<organism evidence="7 8">
    <name type="scientific">Ignavigranum ruoffiae</name>
    <dbReference type="NCBI Taxonomy" id="89093"/>
    <lineage>
        <taxon>Bacteria</taxon>
        <taxon>Bacillati</taxon>
        <taxon>Bacillota</taxon>
        <taxon>Bacilli</taxon>
        <taxon>Lactobacillales</taxon>
        <taxon>Aerococcaceae</taxon>
        <taxon>Ignavigranum</taxon>
    </lineage>
</organism>
<dbReference type="InterPro" id="IPR000397">
    <property type="entry name" value="Heat_shock_Hsp33"/>
</dbReference>
<dbReference type="InterPro" id="IPR016154">
    <property type="entry name" value="Heat_shock_Hsp33_C"/>
</dbReference>
<dbReference type="NCBIfam" id="NF001033">
    <property type="entry name" value="PRK00114.1"/>
    <property type="match status" value="1"/>
</dbReference>
<evidence type="ECO:0000256" key="2">
    <source>
        <dbReference type="ARBA" id="ARBA00022833"/>
    </source>
</evidence>
<evidence type="ECO:0000256" key="1">
    <source>
        <dbReference type="ARBA" id="ARBA00022490"/>
    </source>
</evidence>
<protein>
    <recommendedName>
        <fullName evidence="6">33 kDa chaperonin</fullName>
    </recommendedName>
    <alternativeName>
        <fullName evidence="6">Heat shock protein 33 homolog</fullName>
        <shortName evidence="6">HSP33</shortName>
    </alternativeName>
</protein>
<dbReference type="GO" id="GO:0044183">
    <property type="term" value="F:protein folding chaperone"/>
    <property type="evidence" value="ECO:0007669"/>
    <property type="project" value="TreeGrafter"/>
</dbReference>
<dbReference type="PANTHER" id="PTHR30111:SF1">
    <property type="entry name" value="33 KDA CHAPERONIN"/>
    <property type="match status" value="1"/>
</dbReference>
<name>A0A1H9DAW1_9LACT</name>
<keyword evidence="1 6" id="KW-0963">Cytoplasm</keyword>
<comment type="function">
    <text evidence="6">Redox regulated molecular chaperone. Protects both thermally unfolding and oxidatively damaged proteins from irreversible aggregation. Plays an important role in the bacterial defense system toward oxidative stress.</text>
</comment>
<dbReference type="SUPFAM" id="SSF64397">
    <property type="entry name" value="Hsp33 domain"/>
    <property type="match status" value="1"/>
</dbReference>
<dbReference type="STRING" id="89093.SAMN04488558_10585"/>
<keyword evidence="4 6" id="KW-0143">Chaperone</keyword>
<dbReference type="OrthoDB" id="9776534at2"/>
<dbReference type="Pfam" id="PF01430">
    <property type="entry name" value="HSP33"/>
    <property type="match status" value="1"/>
</dbReference>
<keyword evidence="5 6" id="KW-0676">Redox-active center</keyword>
<proteinExistence type="inferred from homology"/>
<dbReference type="RefSeq" id="WP_092571586.1">
    <property type="nucleotide sequence ID" value="NZ_FOEN01000005.1"/>
</dbReference>
<comment type="subcellular location">
    <subcellularLocation>
        <location evidence="6">Cytoplasm</location>
    </subcellularLocation>
</comment>
<keyword evidence="8" id="KW-1185">Reference proteome</keyword>